<sequence>MTENNLYVDMQLINYSNGHIILTARGKEAFELGTNTLNPPDGSGSYIDAVGNIYGFYCLNKIYFKQGTTVENPQEEQNIRTAGGYFMIPSASNCYWYSMGTSKVDGKEYYTEVFQTGTTNHPDESYEYLFQGNELVYMRHGGATIKVNEISGTPRTDLLKIPDGYTDTTNS</sequence>
<dbReference type="Proteomes" id="UP000004619">
    <property type="component" value="Unassembled WGS sequence"/>
</dbReference>
<dbReference type="HOGENOM" id="CLU_1560662_0_0_9"/>
<keyword evidence="2" id="KW-1185">Reference proteome</keyword>
<dbReference type="GeneID" id="90658778"/>
<gene>
    <name evidence="1" type="ORF">FAEPRAA2165_00177</name>
</gene>
<evidence type="ECO:0000313" key="2">
    <source>
        <dbReference type="Proteomes" id="UP000004619"/>
    </source>
</evidence>
<dbReference type="EMBL" id="ACOP02000003">
    <property type="protein sequence ID" value="EEU98248.1"/>
    <property type="molecule type" value="Genomic_DNA"/>
</dbReference>
<proteinExistence type="predicted"/>
<organism evidence="1 2">
    <name type="scientific">Faecalibacterium duncaniae (strain DSM 17677 / JCM 31915 / A2-165)</name>
    <name type="common">Faecalibacterium prausnitzii</name>
    <dbReference type="NCBI Taxonomy" id="411483"/>
    <lineage>
        <taxon>Bacteria</taxon>
        <taxon>Bacillati</taxon>
        <taxon>Bacillota</taxon>
        <taxon>Clostridia</taxon>
        <taxon>Eubacteriales</taxon>
        <taxon>Oscillospiraceae</taxon>
        <taxon>Faecalibacterium</taxon>
    </lineage>
</organism>
<dbReference type="RefSeq" id="WP_005928897.1">
    <property type="nucleotide sequence ID" value="NZ_CP022479.1"/>
</dbReference>
<comment type="caution">
    <text evidence="1">The sequence shown here is derived from an EMBL/GenBank/DDBJ whole genome shotgun (WGS) entry which is preliminary data.</text>
</comment>
<evidence type="ECO:0000313" key="1">
    <source>
        <dbReference type="EMBL" id="EEU98248.1"/>
    </source>
</evidence>
<dbReference type="AlphaFoldDB" id="C7H1N8"/>
<protein>
    <submittedName>
        <fullName evidence="1">Uncharacterized protein</fullName>
    </submittedName>
</protein>
<dbReference type="STRING" id="411483.FAEPRAA2165_00177"/>
<name>C7H1N8_FAED2</name>
<reference evidence="1" key="1">
    <citation type="submission" date="2009-08" db="EMBL/GenBank/DDBJ databases">
        <authorList>
            <person name="Weinstock G."/>
            <person name="Sodergren E."/>
            <person name="Clifton S."/>
            <person name="Fulton L."/>
            <person name="Fulton B."/>
            <person name="Courtney L."/>
            <person name="Fronick C."/>
            <person name="Harrison M."/>
            <person name="Strong C."/>
            <person name="Farmer C."/>
            <person name="Delahaunty K."/>
            <person name="Markovic C."/>
            <person name="Hall O."/>
            <person name="Minx P."/>
            <person name="Tomlinson C."/>
            <person name="Mitreva M."/>
            <person name="Nelson J."/>
            <person name="Hou S."/>
            <person name="Wollam A."/>
            <person name="Pepin K.H."/>
            <person name="Johnson M."/>
            <person name="Bhonagiri V."/>
            <person name="Nash W.E."/>
            <person name="Warren W."/>
            <person name="Chinwalla A."/>
            <person name="Mardis E.R."/>
            <person name="Wilson R.K."/>
        </authorList>
    </citation>
    <scope>NUCLEOTIDE SEQUENCE [LARGE SCALE GENOMIC DNA]</scope>
    <source>
        <strain evidence="1">A2-165</strain>
    </source>
</reference>
<accession>C7H1N8</accession>